<name>E3SN16_9CAUD</name>
<evidence type="ECO:0000313" key="2">
    <source>
        <dbReference type="EMBL" id="ADO98809.1"/>
    </source>
</evidence>
<dbReference type="GeneID" id="10327098"/>
<dbReference type="Pfam" id="PF05118">
    <property type="entry name" value="Asp_Arg_Hydrox"/>
    <property type="match status" value="1"/>
</dbReference>
<dbReference type="EMBL" id="GU071101">
    <property type="protein sequence ID" value="ADO98809.1"/>
    <property type="molecule type" value="Genomic_DNA"/>
</dbReference>
<dbReference type="SUPFAM" id="SSF51197">
    <property type="entry name" value="Clavaminate synthase-like"/>
    <property type="match status" value="1"/>
</dbReference>
<organism evidence="2 3">
    <name type="scientific">Prochlorococcus phage P-HM1</name>
    <dbReference type="NCBI Taxonomy" id="445700"/>
    <lineage>
        <taxon>Viruses</taxon>
        <taxon>Duplodnaviria</taxon>
        <taxon>Heunggongvirae</taxon>
        <taxon>Uroviricota</taxon>
        <taxon>Caudoviricetes</taxon>
        <taxon>Eurybiavirus</taxon>
        <taxon>Eurybiavirus PHM2</taxon>
    </lineage>
</organism>
<dbReference type="Proteomes" id="UP000006530">
    <property type="component" value="Segment"/>
</dbReference>
<dbReference type="Gene3D" id="2.60.120.330">
    <property type="entry name" value="B-lactam Antibiotic, Isopenicillin N Synthase, Chain"/>
    <property type="match status" value="1"/>
</dbReference>
<gene>
    <name evidence="2" type="ORF">PHM1_185</name>
</gene>
<protein>
    <submittedName>
        <fullName evidence="2">D/B-b-hydroxylase DiO</fullName>
    </submittedName>
</protein>
<keyword evidence="3" id="KW-1185">Reference proteome</keyword>
<dbReference type="KEGG" id="vg:10327098"/>
<dbReference type="RefSeq" id="YP_004322610.1">
    <property type="nucleotide sequence ID" value="NC_015280.1"/>
</dbReference>
<sequence length="166" mass="19515">MKRNDVDYLYEWAARTDFPLRRAPTAVGYSNKDIHFCWLKAIYRNGAIGGVRKSVVQDERAQQILDQEEVIFATVSVFDAGTKLNPHRDPPVYGKKYRRIQIPLYIPSDKCYMVWEGKKVFWKEGEPQVYDVMDHTHEGYNLSDDIMMFLFVDIEKRDDNSNLQEV</sequence>
<feature type="domain" description="Aspartyl/asparaginy/proline hydroxylase" evidence="1">
    <location>
        <begin position="63"/>
        <end position="156"/>
    </location>
</feature>
<proteinExistence type="predicted"/>
<evidence type="ECO:0000259" key="1">
    <source>
        <dbReference type="Pfam" id="PF05118"/>
    </source>
</evidence>
<reference evidence="2 3" key="1">
    <citation type="journal article" date="2010" name="Environ. Microbiol.">
        <title>Genomic analysis of oceanic cyanobacterial myoviruses compared with T4-like myoviruses from diverse hosts and environments.</title>
        <authorList>
            <person name="Sullivan M.B."/>
            <person name="Huang K.H."/>
            <person name="Ignacio-Espinoza J.C."/>
            <person name="Berlin A.M."/>
            <person name="Kelly L."/>
            <person name="Weigele P.R."/>
            <person name="DeFrancesco A.S."/>
            <person name="Kern S.E."/>
            <person name="Thompson L.R."/>
            <person name="Young S."/>
            <person name="Yandava C."/>
            <person name="Fu R."/>
            <person name="Krastins B."/>
            <person name="Chase M."/>
            <person name="Sarracino D."/>
            <person name="Osburne M.S."/>
            <person name="Henn M.R."/>
            <person name="Chisholm S.W."/>
        </authorList>
    </citation>
    <scope>NUCLEOTIDE SEQUENCE [LARGE SCALE GENOMIC DNA]</scope>
    <source>
        <strain evidence="2">M4-247</strain>
    </source>
</reference>
<evidence type="ECO:0000313" key="3">
    <source>
        <dbReference type="Proteomes" id="UP000006530"/>
    </source>
</evidence>
<accession>E3SN16</accession>
<dbReference type="InterPro" id="IPR027443">
    <property type="entry name" value="IPNS-like_sf"/>
</dbReference>
<dbReference type="InterPro" id="IPR007803">
    <property type="entry name" value="Asp/Arg/Pro-Hydrxlase"/>
</dbReference>
<dbReference type="OrthoDB" id="31529at10239"/>